<evidence type="ECO:0000256" key="2">
    <source>
        <dbReference type="ARBA" id="ARBA00009140"/>
    </source>
</evidence>
<comment type="subcellular location">
    <subcellularLocation>
        <location evidence="10">Endoplasmic reticulum membrane</location>
        <topology evidence="10">Multi-pass membrane protein</topology>
    </subcellularLocation>
    <subcellularLocation>
        <location evidence="1">Membrane</location>
        <topology evidence="1">Multi-pass membrane protein</topology>
    </subcellularLocation>
</comment>
<evidence type="ECO:0000256" key="4">
    <source>
        <dbReference type="ARBA" id="ARBA00022603"/>
    </source>
</evidence>
<comment type="similarity">
    <text evidence="2 10">Belongs to the class VI-like SAM-binding methyltransferase superfamily. Isoprenylcysteine carboxyl methyltransferase family.</text>
</comment>
<evidence type="ECO:0000256" key="3">
    <source>
        <dbReference type="ARBA" id="ARBA00012151"/>
    </source>
</evidence>
<evidence type="ECO:0000256" key="7">
    <source>
        <dbReference type="ARBA" id="ARBA00022692"/>
    </source>
</evidence>
<feature type="compositionally biased region" description="Basic and acidic residues" evidence="11">
    <location>
        <begin position="1"/>
        <end position="10"/>
    </location>
</feature>
<dbReference type="OrthoDB" id="422086at2759"/>
<evidence type="ECO:0000256" key="11">
    <source>
        <dbReference type="SAM" id="MobiDB-lite"/>
    </source>
</evidence>
<evidence type="ECO:0000256" key="6">
    <source>
        <dbReference type="ARBA" id="ARBA00022691"/>
    </source>
</evidence>
<evidence type="ECO:0000256" key="8">
    <source>
        <dbReference type="ARBA" id="ARBA00022989"/>
    </source>
</evidence>
<protein>
    <recommendedName>
        <fullName evidence="3 10">Protein-S-isoprenylcysteine O-methyltransferase</fullName>
        <ecNumber evidence="3 10">2.1.1.100</ecNumber>
    </recommendedName>
</protein>
<dbReference type="Gene3D" id="1.20.120.1630">
    <property type="match status" value="1"/>
</dbReference>
<dbReference type="GO" id="GO:0032259">
    <property type="term" value="P:methylation"/>
    <property type="evidence" value="ECO:0007669"/>
    <property type="project" value="UniProtKB-KW"/>
</dbReference>
<dbReference type="EMBL" id="MBFR01000033">
    <property type="protein sequence ID" value="PVU96413.1"/>
    <property type="molecule type" value="Genomic_DNA"/>
</dbReference>
<keyword evidence="8 10" id="KW-1133">Transmembrane helix</keyword>
<keyword evidence="6 10" id="KW-0949">S-adenosyl-L-methionine</keyword>
<feature type="transmembrane region" description="Helical" evidence="10">
    <location>
        <begin position="75"/>
        <end position="94"/>
    </location>
</feature>
<comment type="catalytic activity">
    <reaction evidence="10">
        <text>[protein]-C-terminal S-[(2E,6E)-farnesyl]-L-cysteine + S-adenosyl-L-methionine = [protein]-C-terminal S-[(2E,6E)-farnesyl]-L-cysteine methyl ester + S-adenosyl-L-homocysteine</text>
        <dbReference type="Rhea" id="RHEA:21672"/>
        <dbReference type="Rhea" id="RHEA-COMP:12125"/>
        <dbReference type="Rhea" id="RHEA-COMP:12126"/>
        <dbReference type="ChEBI" id="CHEBI:57856"/>
        <dbReference type="ChEBI" id="CHEBI:59789"/>
        <dbReference type="ChEBI" id="CHEBI:90510"/>
        <dbReference type="ChEBI" id="CHEBI:90511"/>
        <dbReference type="EC" id="2.1.1.100"/>
    </reaction>
</comment>
<keyword evidence="7 10" id="KW-0812">Transmembrane</keyword>
<dbReference type="PROSITE" id="PS51564">
    <property type="entry name" value="SAM_ICMT"/>
    <property type="match status" value="1"/>
</dbReference>
<dbReference type="Pfam" id="PF04140">
    <property type="entry name" value="ICMT"/>
    <property type="match status" value="1"/>
</dbReference>
<evidence type="ECO:0000256" key="10">
    <source>
        <dbReference type="RuleBase" id="RU362022"/>
    </source>
</evidence>
<organism evidence="12 13">
    <name type="scientific">Smittium simulii</name>
    <dbReference type="NCBI Taxonomy" id="133385"/>
    <lineage>
        <taxon>Eukaryota</taxon>
        <taxon>Fungi</taxon>
        <taxon>Fungi incertae sedis</taxon>
        <taxon>Zoopagomycota</taxon>
        <taxon>Kickxellomycotina</taxon>
        <taxon>Harpellomycetes</taxon>
        <taxon>Harpellales</taxon>
        <taxon>Legeriomycetaceae</taxon>
        <taxon>Smittium</taxon>
    </lineage>
</organism>
<reference evidence="12 13" key="1">
    <citation type="journal article" date="2018" name="MBio">
        <title>Comparative Genomics Reveals the Core Gene Toolbox for the Fungus-Insect Symbiosis.</title>
        <authorList>
            <person name="Wang Y."/>
            <person name="Stata M."/>
            <person name="Wang W."/>
            <person name="Stajich J.E."/>
            <person name="White M.M."/>
            <person name="Moncalvo J.M."/>
        </authorList>
    </citation>
    <scope>NUCLEOTIDE SEQUENCE [LARGE SCALE GENOMIC DNA]</scope>
    <source>
        <strain evidence="12 13">SWE-8-4</strain>
    </source>
</reference>
<keyword evidence="5" id="KW-0808">Transferase</keyword>
<dbReference type="GO" id="GO:0005789">
    <property type="term" value="C:endoplasmic reticulum membrane"/>
    <property type="evidence" value="ECO:0007669"/>
    <property type="project" value="UniProtKB-SubCell"/>
</dbReference>
<proteinExistence type="inferred from homology"/>
<dbReference type="InterPro" id="IPR025770">
    <property type="entry name" value="PPMT_MeTrfase"/>
</dbReference>
<keyword evidence="9 10" id="KW-0472">Membrane</keyword>
<feature type="compositionally biased region" description="Polar residues" evidence="11">
    <location>
        <begin position="11"/>
        <end position="22"/>
    </location>
</feature>
<dbReference type="Proteomes" id="UP000245383">
    <property type="component" value="Unassembled WGS sequence"/>
</dbReference>
<evidence type="ECO:0000313" key="12">
    <source>
        <dbReference type="EMBL" id="PVU96413.1"/>
    </source>
</evidence>
<evidence type="ECO:0000256" key="1">
    <source>
        <dbReference type="ARBA" id="ARBA00004141"/>
    </source>
</evidence>
<dbReference type="STRING" id="133385.A0A2T9YVP2"/>
<gene>
    <name evidence="12" type="ORF">BB561_001190</name>
</gene>
<feature type="region of interest" description="Disordered" evidence="11">
    <location>
        <begin position="1"/>
        <end position="47"/>
    </location>
</feature>
<dbReference type="GO" id="GO:0004671">
    <property type="term" value="F:protein C-terminal S-isoprenylcysteine carboxyl O-methyltransferase activity"/>
    <property type="evidence" value="ECO:0007669"/>
    <property type="project" value="UniProtKB-EC"/>
</dbReference>
<sequence>MSSPKNHEYHQQSSLANRNQNLAPRPERPLNKTTQASTTSTCSPIESPTFASTLSTLTFTPIEPLTFASNKPQNIAATSFALGCLAMSLFGQFLRSCAMVTAKTSFNHIIVSHKDPSHTLITHGIYNYERHPSYVGFFFWATGLQIMIHNPISFIVYALVLGKFFIDRVCYEEHTLIRLFGSDYIMYKKNVPTLIPSLNSI</sequence>
<keyword evidence="4 10" id="KW-0489">Methyltransferase</keyword>
<comment type="caution">
    <text evidence="12">The sequence shown here is derived from an EMBL/GenBank/DDBJ whole genome shotgun (WGS) entry which is preliminary data.</text>
</comment>
<dbReference type="EC" id="2.1.1.100" evidence="3 10"/>
<dbReference type="AlphaFoldDB" id="A0A2T9YVP2"/>
<evidence type="ECO:0000256" key="5">
    <source>
        <dbReference type="ARBA" id="ARBA00022679"/>
    </source>
</evidence>
<name>A0A2T9YVP2_9FUNG</name>
<dbReference type="PANTHER" id="PTHR12714:SF9">
    <property type="entry name" value="PROTEIN-S-ISOPRENYLCYSTEINE O-METHYLTRANSFERASE"/>
    <property type="match status" value="1"/>
</dbReference>
<evidence type="ECO:0000313" key="13">
    <source>
        <dbReference type="Proteomes" id="UP000245383"/>
    </source>
</evidence>
<keyword evidence="10" id="KW-0256">Endoplasmic reticulum</keyword>
<accession>A0A2T9YVP2</accession>
<keyword evidence="13" id="KW-1185">Reference proteome</keyword>
<feature type="transmembrane region" description="Helical" evidence="10">
    <location>
        <begin position="137"/>
        <end position="160"/>
    </location>
</feature>
<dbReference type="InterPro" id="IPR007269">
    <property type="entry name" value="ICMT_MeTrfase"/>
</dbReference>
<comment type="caution">
    <text evidence="10">Lacks conserved residue(s) required for the propagation of feature annotation.</text>
</comment>
<evidence type="ECO:0000256" key="9">
    <source>
        <dbReference type="ARBA" id="ARBA00023136"/>
    </source>
</evidence>
<feature type="compositionally biased region" description="Polar residues" evidence="11">
    <location>
        <begin position="31"/>
        <end position="46"/>
    </location>
</feature>
<dbReference type="PANTHER" id="PTHR12714">
    <property type="entry name" value="PROTEIN-S ISOPRENYLCYSTEINE O-METHYLTRANSFERASE"/>
    <property type="match status" value="1"/>
</dbReference>